<dbReference type="SMR" id="A2EFK6"/>
<dbReference type="Proteomes" id="UP000001542">
    <property type="component" value="Unassembled WGS sequence"/>
</dbReference>
<dbReference type="VEuPathDB" id="TrichDB:TVAG_191230"/>
<evidence type="ECO:0000313" key="3">
    <source>
        <dbReference type="EMBL" id="EAY08600.1"/>
    </source>
</evidence>
<reference evidence="3" key="2">
    <citation type="journal article" date="2007" name="Science">
        <title>Draft genome sequence of the sexually transmitted pathogen Trichomonas vaginalis.</title>
        <authorList>
            <person name="Carlton J.M."/>
            <person name="Hirt R.P."/>
            <person name="Silva J.C."/>
            <person name="Delcher A.L."/>
            <person name="Schatz M."/>
            <person name="Zhao Q."/>
            <person name="Wortman J.R."/>
            <person name="Bidwell S.L."/>
            <person name="Alsmark U.C.M."/>
            <person name="Besteiro S."/>
            <person name="Sicheritz-Ponten T."/>
            <person name="Noel C.J."/>
            <person name="Dacks J.B."/>
            <person name="Foster P.G."/>
            <person name="Simillion C."/>
            <person name="Van de Peer Y."/>
            <person name="Miranda-Saavedra D."/>
            <person name="Barton G.J."/>
            <person name="Westrop G.D."/>
            <person name="Mueller S."/>
            <person name="Dessi D."/>
            <person name="Fiori P.L."/>
            <person name="Ren Q."/>
            <person name="Paulsen I."/>
            <person name="Zhang H."/>
            <person name="Bastida-Corcuera F.D."/>
            <person name="Simoes-Barbosa A."/>
            <person name="Brown M.T."/>
            <person name="Hayes R.D."/>
            <person name="Mukherjee M."/>
            <person name="Okumura C.Y."/>
            <person name="Schneider R."/>
            <person name="Smith A.J."/>
            <person name="Vanacova S."/>
            <person name="Villalvazo M."/>
            <person name="Haas B.J."/>
            <person name="Pertea M."/>
            <person name="Feldblyum T.V."/>
            <person name="Utterback T.R."/>
            <person name="Shu C.L."/>
            <person name="Osoegawa K."/>
            <person name="de Jong P.J."/>
            <person name="Hrdy I."/>
            <person name="Horvathova L."/>
            <person name="Zubacova Z."/>
            <person name="Dolezal P."/>
            <person name="Malik S.B."/>
            <person name="Logsdon J.M. Jr."/>
            <person name="Henze K."/>
            <person name="Gupta A."/>
            <person name="Wang C.C."/>
            <person name="Dunne R.L."/>
            <person name="Upcroft J.A."/>
            <person name="Upcroft P."/>
            <person name="White O."/>
            <person name="Salzberg S.L."/>
            <person name="Tang P."/>
            <person name="Chiu C.-H."/>
            <person name="Lee Y.-S."/>
            <person name="Embley T.M."/>
            <person name="Coombs G.H."/>
            <person name="Mottram J.C."/>
            <person name="Tachezy J."/>
            <person name="Fraser-Liggett C.M."/>
            <person name="Johnson P.J."/>
        </authorList>
    </citation>
    <scope>NUCLEOTIDE SEQUENCE [LARGE SCALE GENOMIC DNA]</scope>
    <source>
        <strain evidence="3">G3</strain>
    </source>
</reference>
<reference evidence="3" key="1">
    <citation type="submission" date="2006-10" db="EMBL/GenBank/DDBJ databases">
        <authorList>
            <person name="Amadeo P."/>
            <person name="Zhao Q."/>
            <person name="Wortman J."/>
            <person name="Fraser-Liggett C."/>
            <person name="Carlton J."/>
        </authorList>
    </citation>
    <scope>NUCLEOTIDE SEQUENCE</scope>
    <source>
        <strain evidence="3">G3</strain>
    </source>
</reference>
<feature type="compositionally biased region" description="Low complexity" evidence="2">
    <location>
        <begin position="1816"/>
        <end position="1828"/>
    </location>
</feature>
<feature type="coiled-coil region" evidence="1">
    <location>
        <begin position="1599"/>
        <end position="1633"/>
    </location>
</feature>
<protein>
    <submittedName>
        <fullName evidence="3">Uncharacterized protein</fullName>
    </submittedName>
</protein>
<organism evidence="3 4">
    <name type="scientific">Trichomonas vaginalis (strain ATCC PRA-98 / G3)</name>
    <dbReference type="NCBI Taxonomy" id="412133"/>
    <lineage>
        <taxon>Eukaryota</taxon>
        <taxon>Metamonada</taxon>
        <taxon>Parabasalia</taxon>
        <taxon>Trichomonadida</taxon>
        <taxon>Trichomonadidae</taxon>
        <taxon>Trichomonas</taxon>
    </lineage>
</organism>
<keyword evidence="1" id="KW-0175">Coiled coil</keyword>
<feature type="compositionally biased region" description="Polar residues" evidence="2">
    <location>
        <begin position="1799"/>
        <end position="1808"/>
    </location>
</feature>
<evidence type="ECO:0000256" key="2">
    <source>
        <dbReference type="SAM" id="MobiDB-lite"/>
    </source>
</evidence>
<dbReference type="InterPro" id="IPR040401">
    <property type="entry name" value="CCDC162"/>
</dbReference>
<evidence type="ECO:0000313" key="4">
    <source>
        <dbReference type="Proteomes" id="UP000001542"/>
    </source>
</evidence>
<dbReference type="InParanoid" id="A2EFK6"/>
<dbReference type="OrthoDB" id="76966at2759"/>
<dbReference type="PANTHER" id="PTHR33331">
    <property type="entry name" value="COILED-COIL DOMAIN-CONTAINING PROTEIN 162"/>
    <property type="match status" value="1"/>
</dbReference>
<keyword evidence="4" id="KW-1185">Reference proteome</keyword>
<dbReference type="PANTHER" id="PTHR33331:SF13">
    <property type="entry name" value="COILED-COIL DOMAIN CONTAINING 162"/>
    <property type="match status" value="1"/>
</dbReference>
<dbReference type="KEGG" id="tva:4766504"/>
<accession>A2EFK6</accession>
<evidence type="ECO:0000256" key="1">
    <source>
        <dbReference type="SAM" id="Coils"/>
    </source>
</evidence>
<name>A2EFK6_TRIV3</name>
<gene>
    <name evidence="3" type="ORF">TVAG_191230</name>
</gene>
<dbReference type="EMBL" id="DS113375">
    <property type="protein sequence ID" value="EAY08600.1"/>
    <property type="molecule type" value="Genomic_DNA"/>
</dbReference>
<proteinExistence type="predicted"/>
<sequence length="1840" mass="215296">MEDGDFYIEKLQEKFKHEFMSKVESMSPVEIACSRNSNTEIPQFINLHESKLKLIDNLKKTIEIPQPCSFSQKILDNLSTSIDLPTDVANELTNFFNNEKKRVEEKYKIITERFNKLDCLEDVIPQLSLVVEEVSKYNLSCNDTLSRLGPSTFTSFNFNDVRNEIFTLFDQRRKCAIIKYALKSVELFPITKRREILKRFSETCLNLIITDRNTNSIPMYLQKEEQLDSELHRLAGFFGITQDIDENDSQSFMYHCEKLFSSYFRKFQINDIRRKNIDIPIPRVNQPTHYLIYNSLLAQIPEDHTISNLINSIPTIRPEQILSNIREQSSFYPTFIGQALQPHRKVNLFLTKIYTWMELRWMRLRYLWEAFVHYTNYFQYVRYFLSNPSTNIKIRKSQKFSEFIEVYDEEGPFIFSMTDKICSEIVSKLSRLVGNFLSKLEKNDQKIIDRESTVERLLTCLFDLSVAKYHLVSALFEILAHKQDDKIIEQIHKTINSVPSFDVSLFNSYEYSFKYLSQSLELQALAVRKLINMQIIHERQCSSMMTDPIPIFDRPHLIDDTHLQPITDGGVPISPFEVYENLSIIGGIFDQVANLVPEFLESIDAKSDKFYSYMEVAIWNEVINMITQMGTNGRFPYDQLPYKIPFQLSDSVASLFMSPYVNDIYTIDSMMTGMNEGRKLRFLLSVRRLLNYVWNLQDEILITCELQQSYLAQCKKFSTPDVAVNLSPFVNQRLANQKDVMQEDIIEFASNEFSPVQLDFNSLTVIKDFLFSGHLKNVDEVFRCQRNQNMILEVSIRYNDFFLDTQQIVDMFSLDNVSDNTFFVTGTEVANDIIENEAKIYNKRFAATIVFYDSQELLKSYQRVKQNRMNVMLNIRNIKVHVRNNLEQMAKSRNLQELRETYQQQMIETFSAFLYRIEIARICGCERRLLLSNSFVDTFALGPLDGQLFVNEAGRFENFFYVPTWTEVFDMVSTVEYDRQSEILKFLVPYVIYRLRIISYTRFVATLDQKLSLVFESLSNHQLLVETAIFQKLSNEFSRMPNAREIDTLSQYVKDKENLFLTIIHTSLLYCYETFFTSLKGDLSVSSQKEFIPSGQKELQYAGVIKEFIISLLDELPTNCLSSLRYLPRWESEFCYKMQDDERKHFSQQITFIEQFIDAALKPMRNGNYIDSFQMVTPMTDFAHIYNSMISLKLSYFQILEHVHYETLNSLTSITNITQEQYIKSHNYWVDGIMKECLQKITQPGDQPEKTVTPHQQYKFTKCAIDLLSDHIENLVSQQQAKNLEKLITNVMNSLNTKNKDLRDMKPVSFNVRINSVENEDKDAFIISPQSANSQFNDEMDYSTAVLVSNLSKIINDCITRIPHSKDENKEKLLVLDSKKFEEELSKFSESLQTFISASIHDEVYTWKQYNLSAMLQLKKIKESIESSFIIQHLTSENYKSEVSISISSLYFDKICELNKLDQKRREILHTMDETNNEIASSIRKEFDSLVQDISKEVEHEKSKFVMRKRKTYQCILNILQKPHSLDNDYHKSTSPTAQENENILSNVKSKNEYLIKKVKILRILRTMGKIALERSFSKKVQMAKDDRRIVNASLWSNRLTYETHGEEMEEQLKQAQKRLSEDEYNIESVKNSLEIEKSSNIQMVQWKATNCTRIVELNDQIKSIETSLGNSNVGQLLKKLSSAQDELSRLEEENNTLEDEIEEEIRKPIRQSQRVRTAISRTRIERSRILGSVSQLSQLDYNDITQKRSPTYEEYVQENEQLKAQNAQLRRNIDKLTEQISQLPQDMQYRALPPNFLSTSNVPSSRKPNFVRPVTSKTSTRSITSKSEIAKTRKQPIFI</sequence>
<dbReference type="RefSeq" id="XP_001320823.1">
    <property type="nucleotide sequence ID" value="XM_001320788.1"/>
</dbReference>
<feature type="coiled-coil region" evidence="1">
    <location>
        <begin position="1753"/>
        <end position="1787"/>
    </location>
</feature>
<dbReference type="VEuPathDB" id="TrichDB:TVAGG3_0821120"/>
<feature type="coiled-coil region" evidence="1">
    <location>
        <begin position="1674"/>
        <end position="1708"/>
    </location>
</feature>
<feature type="region of interest" description="Disordered" evidence="2">
    <location>
        <begin position="1799"/>
        <end position="1840"/>
    </location>
</feature>